<evidence type="ECO:0000313" key="1">
    <source>
        <dbReference type="EMBL" id="AWM78172.1"/>
    </source>
</evidence>
<dbReference type="EMBL" id="CP029479">
    <property type="protein sequence ID" value="AWM78172.1"/>
    <property type="molecule type" value="Genomic_DNA"/>
</dbReference>
<gene>
    <name evidence="1" type="ORF">HYN04_10640</name>
</gene>
<evidence type="ECO:0000313" key="2">
    <source>
        <dbReference type="Proteomes" id="UP000247763"/>
    </source>
</evidence>
<dbReference type="OrthoDB" id="8421922at2"/>
<reference evidence="2" key="1">
    <citation type="submission" date="2018-05" db="EMBL/GenBank/DDBJ databases">
        <title>Genome sequencing of Phenylobacterium sp. HYN0004.</title>
        <authorList>
            <person name="Yi H."/>
            <person name="Baek C."/>
        </authorList>
    </citation>
    <scope>NUCLEOTIDE SEQUENCE [LARGE SCALE GENOMIC DNA]</scope>
    <source>
        <strain evidence="2">HYN0004</strain>
    </source>
</reference>
<dbReference type="KEGG" id="phb:HYN04_10640"/>
<accession>A0A2Z3HSD1</accession>
<dbReference type="InterPro" id="IPR046237">
    <property type="entry name" value="DUF6270"/>
</dbReference>
<sequence length="267" mass="28790">MTGPSRLPPPLAGGGRVAILGSCVSRDLWRMAGAPTDDLLYISRTRLPSLFGARPAGLVLPEGPAPGLRPNPARALRTDLSKTGLDEIVRFRPDVVLLDFIDERFDLLAGEGAVVTASWELETSGWDALPPLMPLRRLDALGDADATLWRRALDALATLFTPGAPLSGARPVLHAATWAGALRTASGRTEALEPELEITPGRRAPREAHNARLARMHALARAAIPGLEVVKAPDSLIFSDPDHVWGLSPFHYVGDYYAEIWRQLGGR</sequence>
<proteinExistence type="predicted"/>
<protein>
    <submittedName>
        <fullName evidence="1">Uncharacterized protein</fullName>
    </submittedName>
</protein>
<dbReference type="Pfam" id="PF19786">
    <property type="entry name" value="DUF6270"/>
    <property type="match status" value="1"/>
</dbReference>
<dbReference type="RefSeq" id="WP_110450738.1">
    <property type="nucleotide sequence ID" value="NZ_CP029479.1"/>
</dbReference>
<dbReference type="AlphaFoldDB" id="A0A2Z3HSD1"/>
<organism evidence="1 2">
    <name type="scientific">Phenylobacterium parvum</name>
    <dbReference type="NCBI Taxonomy" id="2201350"/>
    <lineage>
        <taxon>Bacteria</taxon>
        <taxon>Pseudomonadati</taxon>
        <taxon>Pseudomonadota</taxon>
        <taxon>Alphaproteobacteria</taxon>
        <taxon>Caulobacterales</taxon>
        <taxon>Caulobacteraceae</taxon>
        <taxon>Phenylobacterium</taxon>
    </lineage>
</organism>
<name>A0A2Z3HSD1_9CAUL</name>
<keyword evidence="2" id="KW-1185">Reference proteome</keyword>
<dbReference type="Proteomes" id="UP000247763">
    <property type="component" value="Chromosome"/>
</dbReference>